<accession>K8FDQ9</accession>
<dbReference type="InterPro" id="IPR016040">
    <property type="entry name" value="NAD(P)-bd_dom"/>
</dbReference>
<feature type="domain" description="NAD(P)-binding" evidence="2">
    <location>
        <begin position="68"/>
        <end position="251"/>
    </location>
</feature>
<dbReference type="PANTHER" id="PTHR15020">
    <property type="entry name" value="FLAVIN REDUCTASE-RELATED"/>
    <property type="match status" value="1"/>
</dbReference>
<dbReference type="GeneID" id="19010779"/>
<dbReference type="eggNOG" id="KOG1203">
    <property type="taxonomic scope" value="Eukaryota"/>
</dbReference>
<dbReference type="Proteomes" id="UP000198341">
    <property type="component" value="Chromosome 18"/>
</dbReference>
<dbReference type="PANTHER" id="PTHR15020:SF45">
    <property type="entry name" value="NAD(P)-BINDING DOMAIN-CONTAINING PROTEIN"/>
    <property type="match status" value="1"/>
</dbReference>
<dbReference type="CDD" id="cd05243">
    <property type="entry name" value="SDR_a5"/>
    <property type="match status" value="1"/>
</dbReference>
<protein>
    <submittedName>
        <fullName evidence="3">NAD-dependent epimerase/dehydratase</fullName>
    </submittedName>
</protein>
<dbReference type="KEGG" id="bpg:Bathy18g00840"/>
<dbReference type="OrthoDB" id="419598at2759"/>
<feature type="region of interest" description="Disordered" evidence="1">
    <location>
        <begin position="17"/>
        <end position="40"/>
    </location>
</feature>
<evidence type="ECO:0000256" key="1">
    <source>
        <dbReference type="SAM" id="MobiDB-lite"/>
    </source>
</evidence>
<gene>
    <name evidence="3" type="ordered locus">Bathy18g00840</name>
</gene>
<dbReference type="AlphaFoldDB" id="K8FDQ9"/>
<dbReference type="RefSeq" id="XP_007508202.1">
    <property type="nucleotide sequence ID" value="XM_007508140.1"/>
</dbReference>
<keyword evidence="4" id="KW-1185">Reference proteome</keyword>
<evidence type="ECO:0000313" key="3">
    <source>
        <dbReference type="EMBL" id="CCO20693.1"/>
    </source>
</evidence>
<feature type="compositionally biased region" description="Low complexity" evidence="1">
    <location>
        <begin position="17"/>
        <end position="36"/>
    </location>
</feature>
<proteinExistence type="predicted"/>
<name>K8FDQ9_9CHLO</name>
<reference evidence="3 4" key="1">
    <citation type="submission" date="2011-10" db="EMBL/GenBank/DDBJ databases">
        <authorList>
            <person name="Genoscope - CEA"/>
        </authorList>
    </citation>
    <scope>NUCLEOTIDE SEQUENCE [LARGE SCALE GENOMIC DNA]</scope>
    <source>
        <strain evidence="3 4">RCC 1105</strain>
    </source>
</reference>
<organism evidence="3 4">
    <name type="scientific">Bathycoccus prasinos</name>
    <dbReference type="NCBI Taxonomy" id="41875"/>
    <lineage>
        <taxon>Eukaryota</taxon>
        <taxon>Viridiplantae</taxon>
        <taxon>Chlorophyta</taxon>
        <taxon>Mamiellophyceae</taxon>
        <taxon>Mamiellales</taxon>
        <taxon>Bathycoccaceae</taxon>
        <taxon>Bathycoccus</taxon>
    </lineage>
</organism>
<dbReference type="Pfam" id="PF13460">
    <property type="entry name" value="NAD_binding_10"/>
    <property type="match status" value="1"/>
</dbReference>
<dbReference type="InterPro" id="IPR036291">
    <property type="entry name" value="NAD(P)-bd_dom_sf"/>
</dbReference>
<dbReference type="Gene3D" id="3.40.50.720">
    <property type="entry name" value="NAD(P)-binding Rossmann-like Domain"/>
    <property type="match status" value="1"/>
</dbReference>
<sequence>MLSSSSLTRCITPVLSSSSSFSSRRNGLPSSSSSSRLVKKKNIRRTQVTIKSDLEPDNISVLVAGGSGVAMDVFRQMTAAGTWVTVLQRHEDNRKEIESVGGFLVKGDVFDPKSVKKALNLVEEYDAVVSTVGGTPADPKADSEGNIALIDACVAKGIKKFVLVTSIGTGDSKSAPPQNVYDALEPVLIEKEKAEEHLKKIAKEKGIDFVIVRPGGLKSEPRTNTAVLTENTNVCGAIHREDVAALTMMCVLKDKANGKTLSAVDKAQLFDQPEFEVFNVGDGPLSPTQEATENALK</sequence>
<dbReference type="SUPFAM" id="SSF51735">
    <property type="entry name" value="NAD(P)-binding Rossmann-fold domains"/>
    <property type="match status" value="1"/>
</dbReference>
<dbReference type="STRING" id="41875.K8FDQ9"/>
<evidence type="ECO:0000259" key="2">
    <source>
        <dbReference type="Pfam" id="PF13460"/>
    </source>
</evidence>
<evidence type="ECO:0000313" key="4">
    <source>
        <dbReference type="Proteomes" id="UP000198341"/>
    </source>
</evidence>
<dbReference type="EMBL" id="FO082261">
    <property type="protein sequence ID" value="CCO20693.1"/>
    <property type="molecule type" value="Genomic_DNA"/>
</dbReference>